<keyword evidence="3" id="KW-0813">Transport</keyword>
<protein>
    <submittedName>
        <fullName evidence="12">General secretion pathway protein GspK</fullName>
    </submittedName>
</protein>
<dbReference type="InterPro" id="IPR005628">
    <property type="entry name" value="GspK"/>
</dbReference>
<dbReference type="PANTHER" id="PTHR38831">
    <property type="entry name" value="TYPE II SECRETION SYSTEM PROTEIN K"/>
    <property type="match status" value="1"/>
</dbReference>
<evidence type="ECO:0000256" key="1">
    <source>
        <dbReference type="ARBA" id="ARBA00004533"/>
    </source>
</evidence>
<gene>
    <name evidence="12" type="ORF">K8G79_00225</name>
</gene>
<dbReference type="Pfam" id="PF03934">
    <property type="entry name" value="T2SSK"/>
    <property type="match status" value="1"/>
</dbReference>
<dbReference type="EMBL" id="JAIOIU010000006">
    <property type="protein sequence ID" value="MBZ0158572.1"/>
    <property type="molecule type" value="Genomic_DNA"/>
</dbReference>
<dbReference type="Proteomes" id="UP001197609">
    <property type="component" value="Unassembled WGS sequence"/>
</dbReference>
<sequence length="268" mass="29107">DEESKIPLNGQISPQYDAMLRRLFSNSGVTDDKLLSTIVDSIQDWRDADTLHRVSGVEDDYYLSLPSPYRAKNGDFDTIDELLLVKGITPEILYGNVANLQRRAELEALLPWERELQRGESLGVARYLSIHSSGRVNVNTAGPEVLMALGLTAAEVKAVLDRRTMQPFKDVGTFTSLINAIFGGGRQGFAVVPGGQPGPANPQQILAELSQTATVSSKNFSVESAARMTGSRLTVRVAAILQNDGMPGQGRPKLSIRLWSLNPVQGSS</sequence>
<evidence type="ECO:0000256" key="7">
    <source>
        <dbReference type="ARBA" id="ARBA00022927"/>
    </source>
</evidence>
<evidence type="ECO:0000256" key="6">
    <source>
        <dbReference type="ARBA" id="ARBA00022692"/>
    </source>
</evidence>
<feature type="domain" description="T2SS protein K first SAM-like" evidence="11">
    <location>
        <begin position="9"/>
        <end position="93"/>
    </location>
</feature>
<dbReference type="AlphaFoldDB" id="A0AAJ1AFW2"/>
<keyword evidence="4" id="KW-1003">Cell membrane</keyword>
<proteinExistence type="inferred from homology"/>
<evidence type="ECO:0000313" key="12">
    <source>
        <dbReference type="EMBL" id="MBZ0158572.1"/>
    </source>
</evidence>
<dbReference type="Pfam" id="PF21687">
    <property type="entry name" value="T2SSK_1st"/>
    <property type="match status" value="1"/>
</dbReference>
<keyword evidence="7" id="KW-0653">Protein transport</keyword>
<dbReference type="InterPro" id="IPR049179">
    <property type="entry name" value="T2SSK_SAM-like_2nd"/>
</dbReference>
<organism evidence="12 13">
    <name type="scientific">Candidatus Methylomirabilis tolerans</name>
    <dbReference type="NCBI Taxonomy" id="3123416"/>
    <lineage>
        <taxon>Bacteria</taxon>
        <taxon>Candidatus Methylomirabilota</taxon>
        <taxon>Candidatus Methylomirabilia</taxon>
        <taxon>Candidatus Methylomirabilales</taxon>
        <taxon>Candidatus Methylomirabilaceae</taxon>
        <taxon>Candidatus Methylomirabilis</taxon>
    </lineage>
</organism>
<comment type="similarity">
    <text evidence="2">Belongs to the GSP K family.</text>
</comment>
<keyword evidence="5" id="KW-0997">Cell inner membrane</keyword>
<dbReference type="InterPro" id="IPR049031">
    <property type="entry name" value="T2SSK_SAM-like_1st"/>
</dbReference>
<dbReference type="PANTHER" id="PTHR38831:SF2">
    <property type="entry name" value="TYPE II SECRETION SYSTEM PROTEIN K"/>
    <property type="match status" value="1"/>
</dbReference>
<evidence type="ECO:0000256" key="3">
    <source>
        <dbReference type="ARBA" id="ARBA00022448"/>
    </source>
</evidence>
<evidence type="ECO:0000259" key="11">
    <source>
        <dbReference type="Pfam" id="PF21687"/>
    </source>
</evidence>
<reference evidence="12 13" key="1">
    <citation type="journal article" date="2021" name="bioRxiv">
        <title>Unraveling nitrogen, sulfur and carbon metabolic pathways and microbial community transcriptional responses to substrate deprivation and toxicity stresses in a bioreactor mimicking anoxic brackish coastal sediment conditions.</title>
        <authorList>
            <person name="Martins P.D."/>
            <person name="Echeveste M.J."/>
            <person name="Arshad A."/>
            <person name="Kurth J."/>
            <person name="Ouboter H."/>
            <person name="Jetten M.S.M."/>
            <person name="Welte C.U."/>
        </authorList>
    </citation>
    <scope>NUCLEOTIDE SEQUENCE [LARGE SCALE GENOMIC DNA]</scope>
    <source>
        <strain evidence="12">MAG_38</strain>
    </source>
</reference>
<evidence type="ECO:0000256" key="9">
    <source>
        <dbReference type="ARBA" id="ARBA00023136"/>
    </source>
</evidence>
<evidence type="ECO:0000313" key="13">
    <source>
        <dbReference type="Proteomes" id="UP001197609"/>
    </source>
</evidence>
<dbReference type="InterPro" id="IPR038072">
    <property type="entry name" value="GspK_central_sf"/>
</dbReference>
<comment type="subcellular location">
    <subcellularLocation>
        <location evidence="1">Cell inner membrane</location>
    </subcellularLocation>
</comment>
<dbReference type="Gene3D" id="1.10.40.60">
    <property type="entry name" value="EpsJ-like"/>
    <property type="match status" value="1"/>
</dbReference>
<accession>A0AAJ1AFW2</accession>
<evidence type="ECO:0000256" key="8">
    <source>
        <dbReference type="ARBA" id="ARBA00022989"/>
    </source>
</evidence>
<keyword evidence="8" id="KW-1133">Transmembrane helix</keyword>
<feature type="domain" description="T2SS protein K second SAM-like" evidence="10">
    <location>
        <begin position="136"/>
        <end position="177"/>
    </location>
</feature>
<evidence type="ECO:0000256" key="2">
    <source>
        <dbReference type="ARBA" id="ARBA00007246"/>
    </source>
</evidence>
<evidence type="ECO:0000256" key="5">
    <source>
        <dbReference type="ARBA" id="ARBA00022519"/>
    </source>
</evidence>
<keyword evidence="9" id="KW-0472">Membrane</keyword>
<keyword evidence="6" id="KW-0812">Transmembrane</keyword>
<dbReference type="GO" id="GO:0009306">
    <property type="term" value="P:protein secretion"/>
    <property type="evidence" value="ECO:0007669"/>
    <property type="project" value="InterPro"/>
</dbReference>
<feature type="non-terminal residue" evidence="12">
    <location>
        <position position="1"/>
    </location>
</feature>
<comment type="caution">
    <text evidence="12">The sequence shown here is derived from an EMBL/GenBank/DDBJ whole genome shotgun (WGS) entry which is preliminary data.</text>
</comment>
<dbReference type="SUPFAM" id="SSF158544">
    <property type="entry name" value="GspK insert domain-like"/>
    <property type="match status" value="1"/>
</dbReference>
<evidence type="ECO:0000256" key="4">
    <source>
        <dbReference type="ARBA" id="ARBA00022475"/>
    </source>
</evidence>
<evidence type="ECO:0000259" key="10">
    <source>
        <dbReference type="Pfam" id="PF03934"/>
    </source>
</evidence>
<name>A0AAJ1AFW2_9BACT</name>
<dbReference type="GO" id="GO:0005886">
    <property type="term" value="C:plasma membrane"/>
    <property type="evidence" value="ECO:0007669"/>
    <property type="project" value="UniProtKB-SubCell"/>
</dbReference>